<keyword evidence="3" id="KW-1185">Reference proteome</keyword>
<proteinExistence type="predicted"/>
<protein>
    <submittedName>
        <fullName evidence="2">Uncharacterized protein</fullName>
    </submittedName>
</protein>
<reference evidence="2 3" key="1">
    <citation type="journal article" date="2021" name="Elife">
        <title>Chloroplast acquisition without the gene transfer in kleptoplastic sea slugs, Plakobranchus ocellatus.</title>
        <authorList>
            <person name="Maeda T."/>
            <person name="Takahashi S."/>
            <person name="Yoshida T."/>
            <person name="Shimamura S."/>
            <person name="Takaki Y."/>
            <person name="Nagai Y."/>
            <person name="Toyoda A."/>
            <person name="Suzuki Y."/>
            <person name="Arimoto A."/>
            <person name="Ishii H."/>
            <person name="Satoh N."/>
            <person name="Nishiyama T."/>
            <person name="Hasebe M."/>
            <person name="Maruyama T."/>
            <person name="Minagawa J."/>
            <person name="Obokata J."/>
            <person name="Shigenobu S."/>
        </authorList>
    </citation>
    <scope>NUCLEOTIDE SEQUENCE [LARGE SCALE GENOMIC DNA]</scope>
</reference>
<evidence type="ECO:0000256" key="1">
    <source>
        <dbReference type="SAM" id="MobiDB-lite"/>
    </source>
</evidence>
<gene>
    <name evidence="2" type="ORF">PoB_001358800</name>
</gene>
<comment type="caution">
    <text evidence="2">The sequence shown here is derived from an EMBL/GenBank/DDBJ whole genome shotgun (WGS) entry which is preliminary data.</text>
</comment>
<dbReference type="AlphaFoldDB" id="A0AAV3YXX5"/>
<organism evidence="2 3">
    <name type="scientific">Plakobranchus ocellatus</name>
    <dbReference type="NCBI Taxonomy" id="259542"/>
    <lineage>
        <taxon>Eukaryota</taxon>
        <taxon>Metazoa</taxon>
        <taxon>Spiralia</taxon>
        <taxon>Lophotrochozoa</taxon>
        <taxon>Mollusca</taxon>
        <taxon>Gastropoda</taxon>
        <taxon>Heterobranchia</taxon>
        <taxon>Euthyneura</taxon>
        <taxon>Panpulmonata</taxon>
        <taxon>Sacoglossa</taxon>
        <taxon>Placobranchoidea</taxon>
        <taxon>Plakobranchidae</taxon>
        <taxon>Plakobranchus</taxon>
    </lineage>
</organism>
<evidence type="ECO:0000313" key="2">
    <source>
        <dbReference type="EMBL" id="GFN87082.1"/>
    </source>
</evidence>
<feature type="region of interest" description="Disordered" evidence="1">
    <location>
        <begin position="77"/>
        <end position="102"/>
    </location>
</feature>
<evidence type="ECO:0000313" key="3">
    <source>
        <dbReference type="Proteomes" id="UP000735302"/>
    </source>
</evidence>
<dbReference type="EMBL" id="BLXT01001660">
    <property type="protein sequence ID" value="GFN87082.1"/>
    <property type="molecule type" value="Genomic_DNA"/>
</dbReference>
<name>A0AAV3YXX5_9GAST</name>
<dbReference type="Proteomes" id="UP000735302">
    <property type="component" value="Unassembled WGS sequence"/>
</dbReference>
<sequence>MKEGNSSPSTTILIPLKLDKFIDEYSINRIREQSKTTTDKIGRDMMSLNNCIKSSVAQDLSIGFVFVYSQSLQGDLRLSGSPPSQGAGGGKQPATQEGQYRS</sequence>
<accession>A0AAV3YXX5</accession>